<feature type="domain" description="F-box/LRR-repeat protein 15-like leucin rich repeat" evidence="1">
    <location>
        <begin position="549"/>
        <end position="679"/>
    </location>
</feature>
<dbReference type="FunFam" id="3.80.10.10:FF:000276">
    <property type="entry name" value="F-box/LRR-repeat protein 3"/>
    <property type="match status" value="1"/>
</dbReference>
<dbReference type="InterPro" id="IPR006553">
    <property type="entry name" value="Leu-rich_rpt_Cys-con_subtyp"/>
</dbReference>
<dbReference type="SUPFAM" id="SSF52047">
    <property type="entry name" value="RNI-like"/>
    <property type="match status" value="2"/>
</dbReference>
<accession>A0AAW2MY82</accession>
<organism evidence="2">
    <name type="scientific">Sesamum radiatum</name>
    <name type="common">Black benniseed</name>
    <dbReference type="NCBI Taxonomy" id="300843"/>
    <lineage>
        <taxon>Eukaryota</taxon>
        <taxon>Viridiplantae</taxon>
        <taxon>Streptophyta</taxon>
        <taxon>Embryophyta</taxon>
        <taxon>Tracheophyta</taxon>
        <taxon>Spermatophyta</taxon>
        <taxon>Magnoliopsida</taxon>
        <taxon>eudicotyledons</taxon>
        <taxon>Gunneridae</taxon>
        <taxon>Pentapetalae</taxon>
        <taxon>asterids</taxon>
        <taxon>lamiids</taxon>
        <taxon>Lamiales</taxon>
        <taxon>Pedaliaceae</taxon>
        <taxon>Sesamum</taxon>
    </lineage>
</organism>
<evidence type="ECO:0000259" key="1">
    <source>
        <dbReference type="Pfam" id="PF25372"/>
    </source>
</evidence>
<dbReference type="EMBL" id="JACGWJ010000021">
    <property type="protein sequence ID" value="KAL0335466.1"/>
    <property type="molecule type" value="Genomic_DNA"/>
</dbReference>
<feature type="domain" description="F-box/LRR-repeat protein 15-like leucin rich repeat" evidence="1">
    <location>
        <begin position="381"/>
        <end position="548"/>
    </location>
</feature>
<dbReference type="AlphaFoldDB" id="A0AAW2MY82"/>
<name>A0AAW2MY82_SESRA</name>
<reference evidence="2" key="2">
    <citation type="journal article" date="2024" name="Plant">
        <title>Genomic evolution and insights into agronomic trait innovations of Sesamum species.</title>
        <authorList>
            <person name="Miao H."/>
            <person name="Wang L."/>
            <person name="Qu L."/>
            <person name="Liu H."/>
            <person name="Sun Y."/>
            <person name="Le M."/>
            <person name="Wang Q."/>
            <person name="Wei S."/>
            <person name="Zheng Y."/>
            <person name="Lin W."/>
            <person name="Duan Y."/>
            <person name="Cao H."/>
            <person name="Xiong S."/>
            <person name="Wang X."/>
            <person name="Wei L."/>
            <person name="Li C."/>
            <person name="Ma Q."/>
            <person name="Ju M."/>
            <person name="Zhao R."/>
            <person name="Li G."/>
            <person name="Mu C."/>
            <person name="Tian Q."/>
            <person name="Mei H."/>
            <person name="Zhang T."/>
            <person name="Gao T."/>
            <person name="Zhang H."/>
        </authorList>
    </citation>
    <scope>NUCLEOTIDE SEQUENCE</scope>
    <source>
        <strain evidence="2">G02</strain>
    </source>
</reference>
<gene>
    <name evidence="2" type="ORF">Sradi_4758500</name>
</gene>
<comment type="caution">
    <text evidence="2">The sequence shown here is derived from an EMBL/GenBank/DDBJ whole genome shotgun (WGS) entry which is preliminary data.</text>
</comment>
<dbReference type="GO" id="GO:0031146">
    <property type="term" value="P:SCF-dependent proteasomal ubiquitin-dependent protein catabolic process"/>
    <property type="evidence" value="ECO:0007669"/>
    <property type="project" value="TreeGrafter"/>
</dbReference>
<dbReference type="SMART" id="SM00367">
    <property type="entry name" value="LRR_CC"/>
    <property type="match status" value="15"/>
</dbReference>
<protein>
    <submittedName>
        <fullName evidence="2">F-box/LRR-repeat protein 3</fullName>
    </submittedName>
</protein>
<dbReference type="GO" id="GO:0019005">
    <property type="term" value="C:SCF ubiquitin ligase complex"/>
    <property type="evidence" value="ECO:0007669"/>
    <property type="project" value="TreeGrafter"/>
</dbReference>
<dbReference type="InterPro" id="IPR032675">
    <property type="entry name" value="LRR_dom_sf"/>
</dbReference>
<evidence type="ECO:0000313" key="2">
    <source>
        <dbReference type="EMBL" id="KAL0335466.1"/>
    </source>
</evidence>
<dbReference type="PANTHER" id="PTHR13318">
    <property type="entry name" value="PARTNER OF PAIRED, ISOFORM B-RELATED"/>
    <property type="match status" value="1"/>
</dbReference>
<sequence length="747" mass="82248">MDWFPPTPYPAVDCHQWTVKIAATNSSSAVNHVLHLPHFTPPLPPPPLPLPLRSHLNYFLGQDMDMDSTATPTSSILTLLTDDLLLKILSLLPHESDRKSFRSTCKTFYRLDSLHRTHIRVLRPEFLPSLLSKLPHIASLDLSVCPSIDDAAVPLLLSSSAPIWARRIKRLKLSRCPGLRFQGLETLVRYCVNLESVDVSYSSGFGDLEAAALSASAGLKEVCLDKCLNIGDVGLAKIAVGCPKLERLSLKWCFEITDIGVELLSKKCDQLKHLDISYLKVTSKSLRWIGRMERLEILQMVGCGLVDGMGLQYIGKGCPSLQVLDVSRCDKLTPSALSSVIKGHNSLLQLHSSYCFSGLPITFVDQFKGLKKLKVLRIDGARVSDATLKIISENCKFLTEIWLGKCQGVTDAGIMQLVSGCGNLKVINLTCCGDLSDSAILAISDSCRDLLCLKLECCNLLSEWSLDYIGSRCFLLEEVDLTDCPGINDIGLNYLSKCLGLVSLKLGLCTNISDKGLSYIALNCRKIRELDLYRCMEIGDDGLAALSCGCKKLQKLILSYCNKVTDRGMECLSSLEELSDLELRGLPNITGTGLRKLAAGCRRLAELDLKSCANIDDSGFWALAYYSRNLRQVNFSGCAISDVGLCMVMGNLTRLQDAKLVNLMNVSTSGFELALRACCARLKKEKGTRMHEFRHECNCLTQNRTEGYCSSSTGLPRLASEVNDQETFLSSCFYGLEIGDKNVTHCV</sequence>
<proteinExistence type="predicted"/>
<dbReference type="PANTHER" id="PTHR13318:SF37">
    <property type="entry name" value="F-BOX DOMAIN-CONTAINING PROTEIN"/>
    <property type="match status" value="1"/>
</dbReference>
<feature type="domain" description="F-box/LRR-repeat protein 15-like leucin rich repeat" evidence="1">
    <location>
        <begin position="168"/>
        <end position="356"/>
    </location>
</feature>
<reference evidence="2" key="1">
    <citation type="submission" date="2020-06" db="EMBL/GenBank/DDBJ databases">
        <authorList>
            <person name="Li T."/>
            <person name="Hu X."/>
            <person name="Zhang T."/>
            <person name="Song X."/>
            <person name="Zhang H."/>
            <person name="Dai N."/>
            <person name="Sheng W."/>
            <person name="Hou X."/>
            <person name="Wei L."/>
        </authorList>
    </citation>
    <scope>NUCLEOTIDE SEQUENCE</scope>
    <source>
        <strain evidence="2">G02</strain>
        <tissue evidence="2">Leaf</tissue>
    </source>
</reference>
<dbReference type="Gene3D" id="3.80.10.10">
    <property type="entry name" value="Ribonuclease Inhibitor"/>
    <property type="match status" value="3"/>
</dbReference>
<dbReference type="Pfam" id="PF25372">
    <property type="entry name" value="DUF7885"/>
    <property type="match status" value="3"/>
</dbReference>
<dbReference type="InterPro" id="IPR057207">
    <property type="entry name" value="FBXL15_LRR"/>
</dbReference>